<dbReference type="EMBL" id="FNGS01000012">
    <property type="protein sequence ID" value="SDN04438.1"/>
    <property type="molecule type" value="Genomic_DNA"/>
</dbReference>
<dbReference type="PRINTS" id="PR00111">
    <property type="entry name" value="ABHYDROLASE"/>
</dbReference>
<organism evidence="2 3">
    <name type="scientific">Siphonobacter aquaeclarae</name>
    <dbReference type="NCBI Taxonomy" id="563176"/>
    <lineage>
        <taxon>Bacteria</taxon>
        <taxon>Pseudomonadati</taxon>
        <taxon>Bacteroidota</taxon>
        <taxon>Cytophagia</taxon>
        <taxon>Cytophagales</taxon>
        <taxon>Cytophagaceae</taxon>
        <taxon>Siphonobacter</taxon>
    </lineage>
</organism>
<dbReference type="GO" id="GO:0017171">
    <property type="term" value="F:serine hydrolase activity"/>
    <property type="evidence" value="ECO:0007669"/>
    <property type="project" value="TreeGrafter"/>
</dbReference>
<sequence>MTTISSGRYASVNGLQLYYEDHGEGFPLVLIHGGGSTIDSTFGRILPTLARTHRVIAVEMQAHGRTADINRPLSFEQDADDIAALLSLLEIPKADVFGFSNGGTTTLQLAIRHPEKVHKLIIGSALTRRDGMFPGFFDGFDNANLGMLPHGLREAFLSVNSDEKALEAMFYRDVARMKAFADIPDEQVAGIQAPVLIINGDNDVVTREHAVFLSRLMPKAQLAILPGGHGDYIGEIEAVNPGSRLPVLVLDLIETFLNQV</sequence>
<keyword evidence="3" id="KW-1185">Reference proteome</keyword>
<proteinExistence type="predicted"/>
<dbReference type="Gene3D" id="3.40.50.1820">
    <property type="entry name" value="alpha/beta hydrolase"/>
    <property type="match status" value="1"/>
</dbReference>
<dbReference type="SUPFAM" id="SSF53474">
    <property type="entry name" value="alpha/beta-Hydrolases"/>
    <property type="match status" value="1"/>
</dbReference>
<dbReference type="Proteomes" id="UP000198901">
    <property type="component" value="Unassembled WGS sequence"/>
</dbReference>
<accession>A0A1G9Y5V6</accession>
<dbReference type="InterPro" id="IPR029058">
    <property type="entry name" value="AB_hydrolase_fold"/>
</dbReference>
<dbReference type="Pfam" id="PF00561">
    <property type="entry name" value="Abhydrolase_1"/>
    <property type="match status" value="1"/>
</dbReference>
<dbReference type="PANTHER" id="PTHR46331:SF2">
    <property type="entry name" value="VALACYCLOVIR HYDROLASE"/>
    <property type="match status" value="1"/>
</dbReference>
<evidence type="ECO:0000313" key="2">
    <source>
        <dbReference type="EMBL" id="SDN04438.1"/>
    </source>
</evidence>
<reference evidence="2 3" key="1">
    <citation type="submission" date="2016-10" db="EMBL/GenBank/DDBJ databases">
        <authorList>
            <person name="de Groot N.N."/>
        </authorList>
    </citation>
    <scope>NUCLEOTIDE SEQUENCE [LARGE SCALE GENOMIC DNA]</scope>
    <source>
        <strain evidence="2 3">DSM 21668</strain>
    </source>
</reference>
<name>A0A1G9Y5V6_9BACT</name>
<dbReference type="OrthoDB" id="2247630at2"/>
<evidence type="ECO:0000313" key="3">
    <source>
        <dbReference type="Proteomes" id="UP000198901"/>
    </source>
</evidence>
<dbReference type="STRING" id="563176.SAMN04488090_4830"/>
<dbReference type="RefSeq" id="WP_093208817.1">
    <property type="nucleotide sequence ID" value="NZ_FNGS01000012.1"/>
</dbReference>
<feature type="domain" description="AB hydrolase-1" evidence="1">
    <location>
        <begin position="27"/>
        <end position="233"/>
    </location>
</feature>
<evidence type="ECO:0000259" key="1">
    <source>
        <dbReference type="Pfam" id="PF00561"/>
    </source>
</evidence>
<dbReference type="InterPro" id="IPR000073">
    <property type="entry name" value="AB_hydrolase_1"/>
</dbReference>
<dbReference type="AlphaFoldDB" id="A0A1G9Y5V6"/>
<protein>
    <submittedName>
        <fullName evidence="2">Pimeloyl-ACP methyl ester carboxylesterase</fullName>
    </submittedName>
</protein>
<dbReference type="PANTHER" id="PTHR46331">
    <property type="entry name" value="VALACYCLOVIR HYDROLASE"/>
    <property type="match status" value="1"/>
</dbReference>
<gene>
    <name evidence="2" type="ORF">SAMN04488090_4830</name>
</gene>